<feature type="compositionally biased region" description="Polar residues" evidence="3">
    <location>
        <begin position="43"/>
        <end position="52"/>
    </location>
</feature>
<name>A0A9P6KWC5_9PLEO</name>
<feature type="region of interest" description="Disordered" evidence="3">
    <location>
        <begin position="359"/>
        <end position="415"/>
    </location>
</feature>
<feature type="compositionally biased region" description="Basic and acidic residues" evidence="3">
    <location>
        <begin position="70"/>
        <end position="79"/>
    </location>
</feature>
<keyword evidence="2" id="KW-0804">Transcription</keyword>
<evidence type="ECO:0000256" key="1">
    <source>
        <dbReference type="ARBA" id="ARBA00023015"/>
    </source>
</evidence>
<sequence>MYSVHQYPVQTMSNGAIGNALIMDPSATINPQALDPADALGGAQQTVAQQPTRGIKRSRTPEDSYADLAAGDKGDDDGSRRKRGRPPTKPAKVSFADDDNRGSHPPQTPSYSAGAPPVQTPQLQPAPLPHASPSQASPPTKSTPAKPHVIKALPTVRDHTTDQLNPEGDEYLPREKDEAGENKVTPTGHPLDGREYRCRTFFVPNRGNKLFMLATECARILGYRDSYLLFNKNRSLYKIIATQAEKDDLIHQEILPYSYRSRQIAIVTARSMFRQFGSRLIVNGRRVRDDYWESKAKKQGFTEEDAAGEKRPGAARAREAAAAEASHAGGHLAFAHTGAYTGKLDQDYLGSAVNPLQPFGGLTPAPNSMPTANPEPFEQLGTTDLQPRNYAGVQRPRHDLSGVPYQDVTRPTPSGEILHQAGQTAEYNKQLEQQRKNRKQYLDDIWARPHEPPPPTERPSTADANNIPQAVQATQSPRIPSANAAVGVGQYGMAAQTPQRPSQTAGATPYRPQPHPQAMMPSPMAQQQTPMRPDQMHRRPPSMNLPQGMNPTAMAQAGMMPNVGQNPGYPPQHMWQQAPPQPSPLSQQHNMQAYARPPQQSPHPQQSPMHASPQLHHAQSSGSMHGTPVQQYQTINAMGDPNFSAMGQNPYQPSPSPHQFMQHQSSAAQQQPGMPGWAPNQQPQQGWPTY</sequence>
<evidence type="ECO:0000256" key="3">
    <source>
        <dbReference type="SAM" id="MobiDB-lite"/>
    </source>
</evidence>
<feature type="compositionally biased region" description="Low complexity" evidence="3">
    <location>
        <begin position="602"/>
        <end position="614"/>
    </location>
</feature>
<dbReference type="PANTHER" id="PTHR22597:SF5">
    <property type="entry name" value="LOCALIZATION PROTEIN, PUTATIVE (AFU_ORTHOLOGUE AFUA_1G10600)-RELATED"/>
    <property type="match status" value="1"/>
</dbReference>
<keyword evidence="5" id="KW-1185">Reference proteome</keyword>
<feature type="compositionally biased region" description="Low complexity" evidence="3">
    <location>
        <begin position="516"/>
        <end position="531"/>
    </location>
</feature>
<proteinExistence type="predicted"/>
<dbReference type="Proteomes" id="UP000756921">
    <property type="component" value="Unassembled WGS sequence"/>
</dbReference>
<gene>
    <name evidence="4" type="ORF">PMIN01_00535</name>
</gene>
<feature type="region of interest" description="Disordered" evidence="3">
    <location>
        <begin position="42"/>
        <end position="191"/>
    </location>
</feature>
<feature type="region of interest" description="Disordered" evidence="3">
    <location>
        <begin position="493"/>
        <end position="690"/>
    </location>
</feature>
<feature type="compositionally biased region" description="Polar residues" evidence="3">
    <location>
        <begin position="645"/>
        <end position="672"/>
    </location>
</feature>
<organism evidence="4 5">
    <name type="scientific">Paraphaeosphaeria minitans</name>
    <dbReference type="NCBI Taxonomy" id="565426"/>
    <lineage>
        <taxon>Eukaryota</taxon>
        <taxon>Fungi</taxon>
        <taxon>Dikarya</taxon>
        <taxon>Ascomycota</taxon>
        <taxon>Pezizomycotina</taxon>
        <taxon>Dothideomycetes</taxon>
        <taxon>Pleosporomycetidae</taxon>
        <taxon>Pleosporales</taxon>
        <taxon>Massarineae</taxon>
        <taxon>Didymosphaeriaceae</taxon>
        <taxon>Paraphaeosphaeria</taxon>
    </lineage>
</organism>
<dbReference type="EMBL" id="WJXW01000001">
    <property type="protein sequence ID" value="KAF9740996.1"/>
    <property type="molecule type" value="Genomic_DNA"/>
</dbReference>
<feature type="compositionally biased region" description="Polar residues" evidence="3">
    <location>
        <begin position="496"/>
        <end position="506"/>
    </location>
</feature>
<feature type="compositionally biased region" description="Polar residues" evidence="3">
    <location>
        <begin position="132"/>
        <end position="143"/>
    </location>
</feature>
<dbReference type="PANTHER" id="PTHR22597">
    <property type="entry name" value="POLYCOMB GROUP PROTEIN"/>
    <property type="match status" value="1"/>
</dbReference>
<feature type="region of interest" description="Disordered" evidence="3">
    <location>
        <begin position="298"/>
        <end position="322"/>
    </location>
</feature>
<feature type="compositionally biased region" description="Polar residues" evidence="3">
    <location>
        <begin position="617"/>
        <end position="636"/>
    </location>
</feature>
<accession>A0A9P6KWC5</accession>
<evidence type="ECO:0000313" key="4">
    <source>
        <dbReference type="EMBL" id="KAF9740996.1"/>
    </source>
</evidence>
<keyword evidence="1" id="KW-0805">Transcription regulation</keyword>
<dbReference type="AlphaFoldDB" id="A0A9P6KWC5"/>
<feature type="compositionally biased region" description="Basic and acidic residues" evidence="3">
    <location>
        <begin position="171"/>
        <end position="181"/>
    </location>
</feature>
<dbReference type="GO" id="GO:0016586">
    <property type="term" value="C:RSC-type complex"/>
    <property type="evidence" value="ECO:0007669"/>
    <property type="project" value="TreeGrafter"/>
</dbReference>
<dbReference type="Pfam" id="PF08624">
    <property type="entry name" value="CRC_subunit"/>
    <property type="match status" value="1"/>
</dbReference>
<feature type="compositionally biased region" description="Basic and acidic residues" evidence="3">
    <location>
        <begin position="307"/>
        <end position="321"/>
    </location>
</feature>
<evidence type="ECO:0000313" key="5">
    <source>
        <dbReference type="Proteomes" id="UP000756921"/>
    </source>
</evidence>
<protein>
    <submittedName>
        <fullName evidence="4">Chromatin remodeling complex subunit</fullName>
    </submittedName>
</protein>
<dbReference type="GO" id="GO:0031490">
    <property type="term" value="F:chromatin DNA binding"/>
    <property type="evidence" value="ECO:0007669"/>
    <property type="project" value="TreeGrafter"/>
</dbReference>
<reference evidence="4" key="1">
    <citation type="journal article" date="2020" name="Mol. Plant Microbe Interact.">
        <title>Genome Sequence of the Biocontrol Agent Coniothyrium minitans strain Conio (IMI 134523).</title>
        <authorList>
            <person name="Patel D."/>
            <person name="Shittu T.A."/>
            <person name="Baroncelli R."/>
            <person name="Muthumeenakshi S."/>
            <person name="Osborne T.H."/>
            <person name="Janganan T.K."/>
            <person name="Sreenivasaprasad S."/>
        </authorList>
    </citation>
    <scope>NUCLEOTIDE SEQUENCE</scope>
    <source>
        <strain evidence="4">Conio</strain>
    </source>
</reference>
<feature type="compositionally biased region" description="Polar residues" evidence="3">
    <location>
        <begin position="679"/>
        <end position="690"/>
    </location>
</feature>
<evidence type="ECO:0000256" key="2">
    <source>
        <dbReference type="ARBA" id="ARBA00023163"/>
    </source>
</evidence>
<dbReference type="OrthoDB" id="5598844at2759"/>
<comment type="caution">
    <text evidence="4">The sequence shown here is derived from an EMBL/GenBank/DDBJ whole genome shotgun (WGS) entry which is preliminary data.</text>
</comment>
<dbReference type="InterPro" id="IPR013933">
    <property type="entry name" value="CRC_Rsc7/Swp82"/>
</dbReference>